<dbReference type="Gene3D" id="3.30.70.270">
    <property type="match status" value="1"/>
</dbReference>
<dbReference type="Proteomes" id="UP000681425">
    <property type="component" value="Chromosome"/>
</dbReference>
<evidence type="ECO:0000256" key="1">
    <source>
        <dbReference type="ARBA" id="ARBA00012528"/>
    </source>
</evidence>
<dbReference type="InterPro" id="IPR029787">
    <property type="entry name" value="Nucleotide_cyclase"/>
</dbReference>
<feature type="transmembrane region" description="Helical" evidence="3">
    <location>
        <begin position="34"/>
        <end position="51"/>
    </location>
</feature>
<protein>
    <recommendedName>
        <fullName evidence="1">diguanylate cyclase</fullName>
        <ecNumber evidence="1">2.7.7.65</ecNumber>
    </recommendedName>
</protein>
<dbReference type="FunFam" id="3.30.70.270:FF:000001">
    <property type="entry name" value="Diguanylate cyclase domain protein"/>
    <property type="match status" value="1"/>
</dbReference>
<keyword evidence="3" id="KW-1133">Transmembrane helix</keyword>
<dbReference type="InterPro" id="IPR000160">
    <property type="entry name" value="GGDEF_dom"/>
</dbReference>
<evidence type="ECO:0000313" key="5">
    <source>
        <dbReference type="EMBL" id="QUT07975.1"/>
    </source>
</evidence>
<dbReference type="NCBIfam" id="TIGR00254">
    <property type="entry name" value="GGDEF"/>
    <property type="match status" value="1"/>
</dbReference>
<gene>
    <name evidence="5" type="ORF">KFK14_11625</name>
</gene>
<dbReference type="CDD" id="cd01949">
    <property type="entry name" value="GGDEF"/>
    <property type="match status" value="1"/>
</dbReference>
<dbReference type="RefSeq" id="WP_212610922.1">
    <property type="nucleotide sequence ID" value="NZ_CP073910.1"/>
</dbReference>
<dbReference type="GO" id="GO:0052621">
    <property type="term" value="F:diguanylate cyclase activity"/>
    <property type="evidence" value="ECO:0007669"/>
    <property type="project" value="UniProtKB-EC"/>
</dbReference>
<organism evidence="5 6">
    <name type="scientific">Sphingobium phenoxybenzoativorans</name>
    <dbReference type="NCBI Taxonomy" id="1592790"/>
    <lineage>
        <taxon>Bacteria</taxon>
        <taxon>Pseudomonadati</taxon>
        <taxon>Pseudomonadota</taxon>
        <taxon>Alphaproteobacteria</taxon>
        <taxon>Sphingomonadales</taxon>
        <taxon>Sphingomonadaceae</taxon>
        <taxon>Sphingobium</taxon>
    </lineage>
</organism>
<accession>A0A975Q3E7</accession>
<dbReference type="KEGG" id="spph:KFK14_11625"/>
<dbReference type="PROSITE" id="PS50887">
    <property type="entry name" value="GGDEF"/>
    <property type="match status" value="1"/>
</dbReference>
<dbReference type="PANTHER" id="PTHR45138">
    <property type="entry name" value="REGULATORY COMPONENTS OF SENSORY TRANSDUCTION SYSTEM"/>
    <property type="match status" value="1"/>
</dbReference>
<feature type="transmembrane region" description="Helical" evidence="3">
    <location>
        <begin position="63"/>
        <end position="80"/>
    </location>
</feature>
<keyword evidence="6" id="KW-1185">Reference proteome</keyword>
<dbReference type="InterPro" id="IPR050469">
    <property type="entry name" value="Diguanylate_Cyclase"/>
</dbReference>
<feature type="domain" description="GGDEF" evidence="4">
    <location>
        <begin position="250"/>
        <end position="382"/>
    </location>
</feature>
<comment type="catalytic activity">
    <reaction evidence="2">
        <text>2 GTP = 3',3'-c-di-GMP + 2 diphosphate</text>
        <dbReference type="Rhea" id="RHEA:24898"/>
        <dbReference type="ChEBI" id="CHEBI:33019"/>
        <dbReference type="ChEBI" id="CHEBI:37565"/>
        <dbReference type="ChEBI" id="CHEBI:58805"/>
        <dbReference type="EC" id="2.7.7.65"/>
    </reaction>
</comment>
<dbReference type="EC" id="2.7.7.65" evidence="1"/>
<sequence length="385" mass="40569">MNPHVVILSVLFFTSSIMCVAMTLAWFSFGRDRHVLYWAMSYGIAVLQWLFNGAGLLLDSHVLMTLAGLCILASSSLVAIGARQRSGLPVGWGQFLIGWVVAGAGVAVAFSPMGTMAMRGSIASSFTGVMMIAAAAAIWPRRRIATPPERAFIVMLVIFGVFQLALVSAGLMIGQGGSDAGLTLYRAILGLGLPPIYVATGVAAVLVVAGDLAKQLGSMVSNDQLTGILNRRGVEQAAIMAIANAKRQKRKLAAVICDMDSFKTLNDGYGHIAGDAALRTFAKALLLAVRKGDVVGRLGGDEFCVLLIDSSGDAAVEVMERVRGSLSNLSVAKMPPGCVKASFGVAEFMPGDNALEDLIARADEALYQSKQQGRDRVTLWSKAAA</sequence>
<evidence type="ECO:0000313" key="6">
    <source>
        <dbReference type="Proteomes" id="UP000681425"/>
    </source>
</evidence>
<dbReference type="SUPFAM" id="SSF55073">
    <property type="entry name" value="Nucleotide cyclase"/>
    <property type="match status" value="1"/>
</dbReference>
<evidence type="ECO:0000256" key="3">
    <source>
        <dbReference type="SAM" id="Phobius"/>
    </source>
</evidence>
<keyword evidence="3" id="KW-0812">Transmembrane</keyword>
<evidence type="ECO:0000259" key="4">
    <source>
        <dbReference type="PROSITE" id="PS50887"/>
    </source>
</evidence>
<dbReference type="PANTHER" id="PTHR45138:SF9">
    <property type="entry name" value="DIGUANYLATE CYCLASE DGCM-RELATED"/>
    <property type="match status" value="1"/>
</dbReference>
<dbReference type="SMART" id="SM00267">
    <property type="entry name" value="GGDEF"/>
    <property type="match status" value="1"/>
</dbReference>
<feature type="transmembrane region" description="Helical" evidence="3">
    <location>
        <begin position="122"/>
        <end position="139"/>
    </location>
</feature>
<dbReference type="Pfam" id="PF00990">
    <property type="entry name" value="GGDEF"/>
    <property type="match status" value="1"/>
</dbReference>
<name>A0A975Q3E7_9SPHN</name>
<dbReference type="EMBL" id="CP073910">
    <property type="protein sequence ID" value="QUT07975.1"/>
    <property type="molecule type" value="Genomic_DNA"/>
</dbReference>
<feature type="transmembrane region" description="Helical" evidence="3">
    <location>
        <begin position="6"/>
        <end position="27"/>
    </location>
</feature>
<proteinExistence type="predicted"/>
<dbReference type="AlphaFoldDB" id="A0A975Q3E7"/>
<dbReference type="InterPro" id="IPR043128">
    <property type="entry name" value="Rev_trsase/Diguanyl_cyclase"/>
</dbReference>
<feature type="transmembrane region" description="Helical" evidence="3">
    <location>
        <begin position="151"/>
        <end position="173"/>
    </location>
</feature>
<keyword evidence="3" id="KW-0472">Membrane</keyword>
<evidence type="ECO:0000256" key="2">
    <source>
        <dbReference type="ARBA" id="ARBA00034247"/>
    </source>
</evidence>
<feature type="transmembrane region" description="Helical" evidence="3">
    <location>
        <begin position="92"/>
        <end position="110"/>
    </location>
</feature>
<feature type="transmembrane region" description="Helical" evidence="3">
    <location>
        <begin position="185"/>
        <end position="209"/>
    </location>
</feature>
<reference evidence="5" key="1">
    <citation type="submission" date="2021-04" db="EMBL/GenBank/DDBJ databases">
        <title>Isolation of p-tert-butylphenol degrading bacteria Sphingobium phenoxybenzoativorans Tas13 from active sludge.</title>
        <authorList>
            <person name="Li Y."/>
        </authorList>
    </citation>
    <scope>NUCLEOTIDE SEQUENCE</scope>
    <source>
        <strain evidence="5">Tas13</strain>
    </source>
</reference>